<dbReference type="EMBL" id="PDCK01000041">
    <property type="protein sequence ID" value="PRQ45641.1"/>
    <property type="molecule type" value="Genomic_DNA"/>
</dbReference>
<sequence length="44" mass="4873">MLEIPRRSSSGSCLVIIYHLMHGKPNLNEKVCVNVMSLGCIKSN</sequence>
<accession>A0A2P6RGU2</accession>
<evidence type="ECO:0000313" key="2">
    <source>
        <dbReference type="Proteomes" id="UP000238479"/>
    </source>
</evidence>
<comment type="caution">
    <text evidence="1">The sequence shown here is derived from an EMBL/GenBank/DDBJ whole genome shotgun (WGS) entry which is preliminary data.</text>
</comment>
<gene>
    <name evidence="1" type="ORF">RchiOBHm_Chr3g0493671</name>
</gene>
<dbReference type="Gramene" id="PRQ45641">
    <property type="protein sequence ID" value="PRQ45641"/>
    <property type="gene ID" value="RchiOBHm_Chr3g0493671"/>
</dbReference>
<organism evidence="1 2">
    <name type="scientific">Rosa chinensis</name>
    <name type="common">China rose</name>
    <dbReference type="NCBI Taxonomy" id="74649"/>
    <lineage>
        <taxon>Eukaryota</taxon>
        <taxon>Viridiplantae</taxon>
        <taxon>Streptophyta</taxon>
        <taxon>Embryophyta</taxon>
        <taxon>Tracheophyta</taxon>
        <taxon>Spermatophyta</taxon>
        <taxon>Magnoliopsida</taxon>
        <taxon>eudicotyledons</taxon>
        <taxon>Gunneridae</taxon>
        <taxon>Pentapetalae</taxon>
        <taxon>rosids</taxon>
        <taxon>fabids</taxon>
        <taxon>Rosales</taxon>
        <taxon>Rosaceae</taxon>
        <taxon>Rosoideae</taxon>
        <taxon>Rosoideae incertae sedis</taxon>
        <taxon>Rosa</taxon>
    </lineage>
</organism>
<reference evidence="1 2" key="1">
    <citation type="journal article" date="2018" name="Nat. Genet.">
        <title>The Rosa genome provides new insights in the design of modern roses.</title>
        <authorList>
            <person name="Bendahmane M."/>
        </authorList>
    </citation>
    <scope>NUCLEOTIDE SEQUENCE [LARGE SCALE GENOMIC DNA]</scope>
    <source>
        <strain evidence="2">cv. Old Blush</strain>
    </source>
</reference>
<keyword evidence="2" id="KW-1185">Reference proteome</keyword>
<evidence type="ECO:0000313" key="1">
    <source>
        <dbReference type="EMBL" id="PRQ45641.1"/>
    </source>
</evidence>
<name>A0A2P6RGU2_ROSCH</name>
<dbReference type="AlphaFoldDB" id="A0A2P6RGU2"/>
<proteinExistence type="predicted"/>
<protein>
    <submittedName>
        <fullName evidence="1">Uncharacterized protein</fullName>
    </submittedName>
</protein>
<dbReference type="Proteomes" id="UP000238479">
    <property type="component" value="Chromosome 3"/>
</dbReference>